<feature type="compositionally biased region" description="Polar residues" evidence="4">
    <location>
        <begin position="175"/>
        <end position="184"/>
    </location>
</feature>
<comment type="caution">
    <text evidence="6">The sequence shown here is derived from an EMBL/GenBank/DDBJ whole genome shotgun (WGS) entry which is preliminary data.</text>
</comment>
<comment type="subunit">
    <text evidence="2">Component of the NuA4 histone acetyltransferase complex.</text>
</comment>
<reference evidence="6 7" key="1">
    <citation type="submission" date="2013-03" db="EMBL/GenBank/DDBJ databases">
        <title>The Genome Sequence of Capronia epimyces CBS 606.96.</title>
        <authorList>
            <consortium name="The Broad Institute Genomics Platform"/>
            <person name="Cuomo C."/>
            <person name="de Hoog S."/>
            <person name="Gorbushina A."/>
            <person name="Walker B."/>
            <person name="Young S.K."/>
            <person name="Zeng Q."/>
            <person name="Gargeya S."/>
            <person name="Fitzgerald M."/>
            <person name="Haas B."/>
            <person name="Abouelleil A."/>
            <person name="Allen A.W."/>
            <person name="Alvarado L."/>
            <person name="Arachchi H.M."/>
            <person name="Berlin A.M."/>
            <person name="Chapman S.B."/>
            <person name="Gainer-Dewar J."/>
            <person name="Goldberg J."/>
            <person name="Griggs A."/>
            <person name="Gujja S."/>
            <person name="Hansen M."/>
            <person name="Howarth C."/>
            <person name="Imamovic A."/>
            <person name="Ireland A."/>
            <person name="Larimer J."/>
            <person name="McCowan C."/>
            <person name="Murphy C."/>
            <person name="Pearson M."/>
            <person name="Poon T.W."/>
            <person name="Priest M."/>
            <person name="Roberts A."/>
            <person name="Saif S."/>
            <person name="Shea T."/>
            <person name="Sisk P."/>
            <person name="Sykes S."/>
            <person name="Wortman J."/>
            <person name="Nusbaum C."/>
            <person name="Birren B."/>
        </authorList>
    </citation>
    <scope>NUCLEOTIDE SEQUENCE [LARGE SCALE GENOMIC DNA]</scope>
    <source>
        <strain evidence="6 7">CBS 606.96</strain>
    </source>
</reference>
<dbReference type="Pfam" id="PF00385">
    <property type="entry name" value="Chromo"/>
    <property type="match status" value="1"/>
</dbReference>
<dbReference type="Gene3D" id="2.40.50.40">
    <property type="match status" value="1"/>
</dbReference>
<feature type="region of interest" description="Disordered" evidence="4">
    <location>
        <begin position="113"/>
        <end position="142"/>
    </location>
</feature>
<dbReference type="InterPro" id="IPR023780">
    <property type="entry name" value="Chromo_domain"/>
</dbReference>
<proteinExistence type="predicted"/>
<keyword evidence="3" id="KW-0539">Nucleus</keyword>
<dbReference type="PROSITE" id="PS50013">
    <property type="entry name" value="CHROMO_2"/>
    <property type="match status" value="1"/>
</dbReference>
<evidence type="ECO:0000313" key="6">
    <source>
        <dbReference type="EMBL" id="EXJ80039.1"/>
    </source>
</evidence>
<feature type="domain" description="Chromo" evidence="5">
    <location>
        <begin position="17"/>
        <end position="75"/>
    </location>
</feature>
<dbReference type="Proteomes" id="UP000019478">
    <property type="component" value="Unassembled WGS sequence"/>
</dbReference>
<dbReference type="InterPro" id="IPR051219">
    <property type="entry name" value="Heterochromatin_chromo-domain"/>
</dbReference>
<protein>
    <recommendedName>
        <fullName evidence="5">Chromo domain-containing protein</fullName>
    </recommendedName>
</protein>
<evidence type="ECO:0000256" key="4">
    <source>
        <dbReference type="SAM" id="MobiDB-lite"/>
    </source>
</evidence>
<feature type="region of interest" description="Disordered" evidence="4">
    <location>
        <begin position="308"/>
        <end position="337"/>
    </location>
</feature>
<dbReference type="GO" id="GO:0005634">
    <property type="term" value="C:nucleus"/>
    <property type="evidence" value="ECO:0007669"/>
    <property type="project" value="UniProtKB-SubCell"/>
</dbReference>
<evidence type="ECO:0000313" key="7">
    <source>
        <dbReference type="Proteomes" id="UP000019478"/>
    </source>
</evidence>
<dbReference type="GeneID" id="19172413"/>
<dbReference type="RefSeq" id="XP_007736613.1">
    <property type="nucleotide sequence ID" value="XM_007738423.1"/>
</dbReference>
<sequence>MVNSMEGSKSEDDEVEYEVERILAQYNTDGKTLYLVKWVGYSDERCTWEPYESFLNPQTLTEWRQQLAQGDTLDEEDVAALQDRMDAYVKAQEDNSLHQEEMEERPILVSVGQRSPFSSRNGNVQAESEETLTSHGVRRRSEPLSQPDYALVKRRRPSETFPMTSTTKRPRPESASINKSSLGQGDTIVAQTPGRASTNTTARRTQYRAGDQFKNLRHQNNYVKLARQEPAPDMSRIERRAPDDWMRRGSQICPQTQGNVSPKDQDNDQWLFVPDERNGAKAADKGALLSTQDGSRGESPVCLLARHHDKDASSRTTPPVSELGTRAHDTSHDTSLSTRTIAARNGRTWRHGDVVVHLLFGDHAVGDVKILHLPPWLRVKMLALKQPFEQTLNVHFLERNVLSVEAFSALARNVRPDLWD</sequence>
<evidence type="ECO:0000259" key="5">
    <source>
        <dbReference type="PROSITE" id="PS50013"/>
    </source>
</evidence>
<keyword evidence="7" id="KW-1185">Reference proteome</keyword>
<feature type="region of interest" description="Disordered" evidence="4">
    <location>
        <begin position="155"/>
        <end position="203"/>
    </location>
</feature>
<evidence type="ECO:0000256" key="3">
    <source>
        <dbReference type="ARBA" id="ARBA00023242"/>
    </source>
</evidence>
<dbReference type="CDD" id="cd18966">
    <property type="entry name" value="chromodomain"/>
    <property type="match status" value="1"/>
</dbReference>
<dbReference type="EMBL" id="AMGY01000007">
    <property type="protein sequence ID" value="EXJ80039.1"/>
    <property type="molecule type" value="Genomic_DNA"/>
</dbReference>
<organism evidence="6 7">
    <name type="scientific">Capronia epimyces CBS 606.96</name>
    <dbReference type="NCBI Taxonomy" id="1182542"/>
    <lineage>
        <taxon>Eukaryota</taxon>
        <taxon>Fungi</taxon>
        <taxon>Dikarya</taxon>
        <taxon>Ascomycota</taxon>
        <taxon>Pezizomycotina</taxon>
        <taxon>Eurotiomycetes</taxon>
        <taxon>Chaetothyriomycetidae</taxon>
        <taxon>Chaetothyriales</taxon>
        <taxon>Herpotrichiellaceae</taxon>
        <taxon>Capronia</taxon>
    </lineage>
</organism>
<dbReference type="HOGENOM" id="CLU_653807_0_0_1"/>
<dbReference type="OrthoDB" id="1918685at2759"/>
<feature type="compositionally biased region" description="Polar residues" evidence="4">
    <location>
        <begin position="113"/>
        <end position="134"/>
    </location>
</feature>
<comment type="subcellular location">
    <subcellularLocation>
        <location evidence="1">Nucleus</location>
    </subcellularLocation>
</comment>
<dbReference type="STRING" id="1182542.W9YCH6"/>
<gene>
    <name evidence="6" type="ORF">A1O3_08325</name>
</gene>
<accession>W9YCH6</accession>
<feature type="compositionally biased region" description="Polar residues" evidence="4">
    <location>
        <begin position="194"/>
        <end position="203"/>
    </location>
</feature>
<dbReference type="SMART" id="SM00298">
    <property type="entry name" value="CHROMO"/>
    <property type="match status" value="1"/>
</dbReference>
<dbReference type="AlphaFoldDB" id="W9YCH6"/>
<dbReference type="InterPro" id="IPR016197">
    <property type="entry name" value="Chromo-like_dom_sf"/>
</dbReference>
<dbReference type="SUPFAM" id="SSF54160">
    <property type="entry name" value="Chromo domain-like"/>
    <property type="match status" value="1"/>
</dbReference>
<evidence type="ECO:0000256" key="1">
    <source>
        <dbReference type="ARBA" id="ARBA00004123"/>
    </source>
</evidence>
<dbReference type="GO" id="GO:0006338">
    <property type="term" value="P:chromatin remodeling"/>
    <property type="evidence" value="ECO:0007669"/>
    <property type="project" value="UniProtKB-ARBA"/>
</dbReference>
<dbReference type="PANTHER" id="PTHR22812">
    <property type="entry name" value="CHROMOBOX PROTEIN"/>
    <property type="match status" value="1"/>
</dbReference>
<evidence type="ECO:0000256" key="2">
    <source>
        <dbReference type="ARBA" id="ARBA00011353"/>
    </source>
</evidence>
<name>W9YCH6_9EURO</name>
<dbReference type="InterPro" id="IPR000953">
    <property type="entry name" value="Chromo/chromo_shadow_dom"/>
</dbReference>